<evidence type="ECO:0000313" key="1">
    <source>
        <dbReference type="EMBL" id="CAG5100663.1"/>
    </source>
</evidence>
<proteinExistence type="predicted"/>
<sequence length="110" mass="12827">MEVVGGRNNMRKIRALDKEGKGLLLIEFEGLEKKKEVMEAKSKLRGEKIRVKDDLTYEERRIKKIVMEEAFKERAAGKNVKVGYMTLLVCGKLRQWDEAEGRWKLEEGNE</sequence>
<dbReference type="Proteomes" id="UP000786811">
    <property type="component" value="Unassembled WGS sequence"/>
</dbReference>
<comment type="caution">
    <text evidence="1">The sequence shown here is derived from an EMBL/GenBank/DDBJ whole genome shotgun (WGS) entry which is preliminary data.</text>
</comment>
<protein>
    <submittedName>
        <fullName evidence="1">Uncharacterized protein</fullName>
    </submittedName>
</protein>
<name>A0A8J2HGG0_COTCN</name>
<evidence type="ECO:0000313" key="2">
    <source>
        <dbReference type="Proteomes" id="UP000786811"/>
    </source>
</evidence>
<dbReference type="EMBL" id="CAJNRD030001122">
    <property type="protein sequence ID" value="CAG5100663.1"/>
    <property type="molecule type" value="Genomic_DNA"/>
</dbReference>
<gene>
    <name evidence="1" type="ORF">HICCMSTLAB_LOCUS9736</name>
</gene>
<keyword evidence="2" id="KW-1185">Reference proteome</keyword>
<dbReference type="AlphaFoldDB" id="A0A8J2HGG0"/>
<accession>A0A8J2HGG0</accession>
<reference evidence="1" key="1">
    <citation type="submission" date="2021-04" db="EMBL/GenBank/DDBJ databases">
        <authorList>
            <person name="Chebbi M.A.C M."/>
        </authorList>
    </citation>
    <scope>NUCLEOTIDE SEQUENCE</scope>
</reference>
<organism evidence="1 2">
    <name type="scientific">Cotesia congregata</name>
    <name type="common">Parasitoid wasp</name>
    <name type="synonym">Apanteles congregatus</name>
    <dbReference type="NCBI Taxonomy" id="51543"/>
    <lineage>
        <taxon>Eukaryota</taxon>
        <taxon>Metazoa</taxon>
        <taxon>Ecdysozoa</taxon>
        <taxon>Arthropoda</taxon>
        <taxon>Hexapoda</taxon>
        <taxon>Insecta</taxon>
        <taxon>Pterygota</taxon>
        <taxon>Neoptera</taxon>
        <taxon>Endopterygota</taxon>
        <taxon>Hymenoptera</taxon>
        <taxon>Apocrita</taxon>
        <taxon>Ichneumonoidea</taxon>
        <taxon>Braconidae</taxon>
        <taxon>Microgastrinae</taxon>
        <taxon>Cotesia</taxon>
    </lineage>
</organism>
<dbReference type="OrthoDB" id="7617398at2759"/>